<organism evidence="1">
    <name type="scientific">Dermatophagoides farinae</name>
    <name type="common">American house dust mite</name>
    <dbReference type="NCBI Taxonomy" id="6954"/>
    <lineage>
        <taxon>Eukaryota</taxon>
        <taxon>Metazoa</taxon>
        <taxon>Ecdysozoa</taxon>
        <taxon>Arthropoda</taxon>
        <taxon>Chelicerata</taxon>
        <taxon>Arachnida</taxon>
        <taxon>Acari</taxon>
        <taxon>Acariformes</taxon>
        <taxon>Sarcoptiformes</taxon>
        <taxon>Astigmata</taxon>
        <taxon>Psoroptidia</taxon>
        <taxon>Analgoidea</taxon>
        <taxon>Pyroglyphidae</taxon>
        <taxon>Dermatophagoidinae</taxon>
        <taxon>Dermatophagoides</taxon>
    </lineage>
</organism>
<name>A0A9D4SE16_DERFA</name>
<protein>
    <submittedName>
        <fullName evidence="1">Uncharacterized protein</fullName>
    </submittedName>
</protein>
<dbReference type="AlphaFoldDB" id="A0A9D4SE16"/>
<reference evidence="1" key="1">
    <citation type="submission" date="2020-06" db="EMBL/GenBank/DDBJ databases">
        <authorList>
            <person name="Ji K."/>
            <person name="Li J."/>
        </authorList>
    </citation>
    <scope>NUCLEOTIDE SEQUENCE</scope>
    <source>
        <strain evidence="1">JKM2019</strain>
        <tissue evidence="1">Whole body</tissue>
    </source>
</reference>
<dbReference type="PANTHER" id="PTHR33964">
    <property type="entry name" value="RE45066P-RELATED"/>
    <property type="match status" value="1"/>
</dbReference>
<reference evidence="1" key="2">
    <citation type="journal article" date="2021" name="World Allergy Organ. J.">
        <title>Chromosome-level assembly of Dermatophagoides farinae genome and transcriptome reveals two novel allergens Der f 37 and Der f 39.</title>
        <authorList>
            <person name="Chen J."/>
            <person name="Cai Z."/>
            <person name="Fan D."/>
            <person name="Hu J."/>
            <person name="Hou Y."/>
            <person name="He Y."/>
            <person name="Zhang Z."/>
            <person name="Zhao Z."/>
            <person name="Gao P."/>
            <person name="Hu W."/>
            <person name="Sun J."/>
            <person name="Li J."/>
            <person name="Ji K."/>
        </authorList>
    </citation>
    <scope>NUCLEOTIDE SEQUENCE</scope>
    <source>
        <strain evidence="1">JKM2019</strain>
    </source>
</reference>
<dbReference type="EMBL" id="SDOV01000008">
    <property type="protein sequence ID" value="KAH7638256.1"/>
    <property type="molecule type" value="Genomic_DNA"/>
</dbReference>
<dbReference type="Proteomes" id="UP000828236">
    <property type="component" value="Unassembled WGS sequence"/>
</dbReference>
<dbReference type="PANTHER" id="PTHR33964:SF1">
    <property type="entry name" value="RE45066P"/>
    <property type="match status" value="1"/>
</dbReference>
<evidence type="ECO:0000313" key="1">
    <source>
        <dbReference type="EMBL" id="KAH7638256.1"/>
    </source>
</evidence>
<accession>A0A9D4SE16</accession>
<gene>
    <name evidence="1" type="ORF">HUG17_9362</name>
</gene>
<proteinExistence type="predicted"/>
<sequence>MAAKKPLKCDQLTEFTNDVIVVTSKTRKFPTNTQELEVYCKKNQQLVTNIMAISKQCFKEEMKNIISLVGYSYRQRVKLLCKNKNKNNQRAKELLSAGGCLNRYRTKMGKCFDRTANRIGEIKSQPNNLKFPYLCCETGQIRKCIEKISSGDCKNEIQFYIDGALSATNGFIDRTCGEYNDETDKCDKLKPLIVKKETPNPSLIVNVAELIATIQ</sequence>
<comment type="caution">
    <text evidence="1">The sequence shown here is derived from an EMBL/GenBank/DDBJ whole genome shotgun (WGS) entry which is preliminary data.</text>
</comment>